<evidence type="ECO:0000256" key="5">
    <source>
        <dbReference type="SAM" id="Phobius"/>
    </source>
</evidence>
<keyword evidence="2 5" id="KW-0812">Transmembrane</keyword>
<name>A0A2K3URW5_9DEIO</name>
<feature type="transmembrane region" description="Helical" evidence="5">
    <location>
        <begin position="158"/>
        <end position="179"/>
    </location>
</feature>
<evidence type="ECO:0000259" key="6">
    <source>
        <dbReference type="PROSITE" id="PS50887"/>
    </source>
</evidence>
<dbReference type="Pfam" id="PF13185">
    <property type="entry name" value="GAF_2"/>
    <property type="match status" value="1"/>
</dbReference>
<dbReference type="GO" id="GO:1902201">
    <property type="term" value="P:negative regulation of bacterial-type flagellum-dependent cell motility"/>
    <property type="evidence" value="ECO:0007669"/>
    <property type="project" value="TreeGrafter"/>
</dbReference>
<proteinExistence type="predicted"/>
<dbReference type="EMBL" id="PPPD01000004">
    <property type="protein sequence ID" value="PNY79286.1"/>
    <property type="molecule type" value="Genomic_DNA"/>
</dbReference>
<dbReference type="GO" id="GO:0043709">
    <property type="term" value="P:cell adhesion involved in single-species biofilm formation"/>
    <property type="evidence" value="ECO:0007669"/>
    <property type="project" value="TreeGrafter"/>
</dbReference>
<dbReference type="CDD" id="cd01949">
    <property type="entry name" value="GGDEF"/>
    <property type="match status" value="1"/>
</dbReference>
<keyword evidence="8" id="KW-1185">Reference proteome</keyword>
<reference evidence="7 8" key="1">
    <citation type="submission" date="2018-01" db="EMBL/GenBank/DDBJ databases">
        <title>Deinococcus koreensis sp. nov., a radiation-resistant bacterium isolated from river water.</title>
        <authorList>
            <person name="Choi A."/>
        </authorList>
    </citation>
    <scope>NUCLEOTIDE SEQUENCE [LARGE SCALE GENOMIC DNA]</scope>
    <source>
        <strain evidence="7 8">SJW1-2</strain>
    </source>
</reference>
<dbReference type="InterPro" id="IPR029787">
    <property type="entry name" value="Nucleotide_cyclase"/>
</dbReference>
<dbReference type="SMART" id="SM00267">
    <property type="entry name" value="GGDEF"/>
    <property type="match status" value="1"/>
</dbReference>
<dbReference type="AlphaFoldDB" id="A0A2K3URW5"/>
<comment type="caution">
    <text evidence="7">The sequence shown here is derived from an EMBL/GenBank/DDBJ whole genome shotgun (WGS) entry which is preliminary data.</text>
</comment>
<evidence type="ECO:0000256" key="4">
    <source>
        <dbReference type="ARBA" id="ARBA00023136"/>
    </source>
</evidence>
<dbReference type="PANTHER" id="PTHR45138:SF9">
    <property type="entry name" value="DIGUANYLATE CYCLASE DGCM-RELATED"/>
    <property type="match status" value="1"/>
</dbReference>
<comment type="subcellular location">
    <subcellularLocation>
        <location evidence="1">Membrane</location>
        <topology evidence="1">Multi-pass membrane protein</topology>
    </subcellularLocation>
</comment>
<dbReference type="SUPFAM" id="SSF55781">
    <property type="entry name" value="GAF domain-like"/>
    <property type="match status" value="1"/>
</dbReference>
<evidence type="ECO:0000313" key="7">
    <source>
        <dbReference type="EMBL" id="PNY79286.1"/>
    </source>
</evidence>
<evidence type="ECO:0000256" key="1">
    <source>
        <dbReference type="ARBA" id="ARBA00004141"/>
    </source>
</evidence>
<dbReference type="Pfam" id="PF13675">
    <property type="entry name" value="PilJ"/>
    <property type="match status" value="1"/>
</dbReference>
<dbReference type="GO" id="GO:0052621">
    <property type="term" value="F:diguanylate cyclase activity"/>
    <property type="evidence" value="ECO:0007669"/>
    <property type="project" value="TreeGrafter"/>
</dbReference>
<dbReference type="InterPro" id="IPR000160">
    <property type="entry name" value="GGDEF_dom"/>
</dbReference>
<dbReference type="SUPFAM" id="SSF55073">
    <property type="entry name" value="Nucleotide cyclase"/>
    <property type="match status" value="1"/>
</dbReference>
<gene>
    <name evidence="7" type="ORF">CVO96_19345</name>
</gene>
<dbReference type="NCBIfam" id="TIGR00254">
    <property type="entry name" value="GGDEF"/>
    <property type="match status" value="1"/>
</dbReference>
<dbReference type="InterPro" id="IPR003018">
    <property type="entry name" value="GAF"/>
</dbReference>
<dbReference type="InterPro" id="IPR029095">
    <property type="entry name" value="NarX-like_N"/>
</dbReference>
<dbReference type="Pfam" id="PF00990">
    <property type="entry name" value="GGDEF"/>
    <property type="match status" value="1"/>
</dbReference>
<dbReference type="RefSeq" id="WP_103314113.1">
    <property type="nucleotide sequence ID" value="NZ_PPPD01000004.1"/>
</dbReference>
<dbReference type="Gene3D" id="3.30.70.270">
    <property type="match status" value="1"/>
</dbReference>
<keyword evidence="4 5" id="KW-0472">Membrane</keyword>
<keyword evidence="3 5" id="KW-1133">Transmembrane helix</keyword>
<accession>A0A2K3URW5</accession>
<dbReference type="GO" id="GO:0005886">
    <property type="term" value="C:plasma membrane"/>
    <property type="evidence" value="ECO:0007669"/>
    <property type="project" value="TreeGrafter"/>
</dbReference>
<dbReference type="InterPro" id="IPR043128">
    <property type="entry name" value="Rev_trsase/Diguanyl_cyclase"/>
</dbReference>
<dbReference type="InterPro" id="IPR050469">
    <property type="entry name" value="Diguanylate_Cyclase"/>
</dbReference>
<dbReference type="Proteomes" id="UP000236379">
    <property type="component" value="Unassembled WGS sequence"/>
</dbReference>
<feature type="domain" description="GGDEF" evidence="6">
    <location>
        <begin position="403"/>
        <end position="534"/>
    </location>
</feature>
<organism evidence="7 8">
    <name type="scientific">Deinococcus koreensis</name>
    <dbReference type="NCBI Taxonomy" id="2054903"/>
    <lineage>
        <taxon>Bacteria</taxon>
        <taxon>Thermotogati</taxon>
        <taxon>Deinococcota</taxon>
        <taxon>Deinococci</taxon>
        <taxon>Deinococcales</taxon>
        <taxon>Deinococcaceae</taxon>
        <taxon>Deinococcus</taxon>
    </lineage>
</organism>
<dbReference type="PROSITE" id="PS50887">
    <property type="entry name" value="GGDEF"/>
    <property type="match status" value="1"/>
</dbReference>
<dbReference type="Gene3D" id="3.30.450.40">
    <property type="match status" value="1"/>
</dbReference>
<evidence type="ECO:0000256" key="3">
    <source>
        <dbReference type="ARBA" id="ARBA00022989"/>
    </source>
</evidence>
<dbReference type="PANTHER" id="PTHR45138">
    <property type="entry name" value="REGULATORY COMPONENTS OF SENSORY TRANSDUCTION SYSTEM"/>
    <property type="match status" value="1"/>
</dbReference>
<protein>
    <recommendedName>
        <fullName evidence="6">GGDEF domain-containing protein</fullName>
    </recommendedName>
</protein>
<sequence length="534" mass="57770">MLSIASNVLLSVQVQATAATASLVNTAGRQRMLAIRISGDAEHAATSHDPRGLSDLRASLSLFAANHARLADPDSGLYTSGFFPEVRRLYSDDLNTRVQAFTAAAHRVLRTPLEQLRPNHPDVVFLIVQARGPLLKGLERAVSLDEHRSDTVIRRIQVLSWLRVSLVLLLLSGLGFFVFRPLERRNRDLMIRLSAERQAVARQAAYAQALLQVSALTDSPLPPETVAHQATAIVARTSGLHWAGLGIITAHRTQVACAYADPTLPGAVLARLNQPPRPGEGVVWDVLHSGQSRFVDEYAQQPGARPELVTAGLRGLAWVPLGATGETQYVLTGARLTAQPWTADDRDLFEAAARTVTVALNRRVYLQEVEAAALSDALTGLANRRAFERDLQALARHPGHHPSGLTVVMLDLDGLKAVNDTQGHEGGDALLRGFARALRATFRQDDRVYRLGGDEFAVVLDNGAHDDHAGLLARVAEAAAHLRRQGFATGGASAGCASFPGDGLGLEDTVRLADERMYVDKRRRKSPGRAHATH</sequence>
<evidence type="ECO:0000313" key="8">
    <source>
        <dbReference type="Proteomes" id="UP000236379"/>
    </source>
</evidence>
<evidence type="ECO:0000256" key="2">
    <source>
        <dbReference type="ARBA" id="ARBA00022692"/>
    </source>
</evidence>
<dbReference type="OrthoDB" id="9759607at2"/>
<dbReference type="InterPro" id="IPR029016">
    <property type="entry name" value="GAF-like_dom_sf"/>
</dbReference>